<dbReference type="GO" id="GO:0050660">
    <property type="term" value="F:flavin adenine dinucleotide binding"/>
    <property type="evidence" value="ECO:0007669"/>
    <property type="project" value="InterPro"/>
</dbReference>
<dbReference type="OrthoDB" id="9798188at2"/>
<feature type="transmembrane region" description="Helical" evidence="10">
    <location>
        <begin position="83"/>
        <end position="102"/>
    </location>
</feature>
<feature type="domain" description="CNNM transmembrane" evidence="12">
    <location>
        <begin position="1"/>
        <end position="182"/>
    </location>
</feature>
<evidence type="ECO:0000256" key="9">
    <source>
        <dbReference type="PROSITE-ProRule" id="PRU01193"/>
    </source>
</evidence>
<keyword evidence="7 9" id="KW-0472">Membrane</keyword>
<dbReference type="InterPro" id="IPR044751">
    <property type="entry name" value="Ion_transp-like_CBS"/>
</dbReference>
<dbReference type="GO" id="GO:0005886">
    <property type="term" value="C:plasma membrane"/>
    <property type="evidence" value="ECO:0007669"/>
    <property type="project" value="TreeGrafter"/>
</dbReference>
<sequence>MTGLFIAIILLFMASGYFSGSETALTATNEMKLRMKASAGDKKAARLLKLVDNPTIFIPGILIANNLPNIILPSLVTIVALEFGWSVGIVTAILTVLIIIFAEVLPKSVAAAFPERFSHIVYYPTVAILFVLRPFIWLLNLLTRTTIRLLGKDADRNTTITRSDMRAMVDIGHTEGTFENDEVYGLKGVLDFSNLNVADVLQTPRIQLDGLSVDTTFDEAKDTLLNSRFSRYPVYDGDLDNIIGIFHAKFFVAWTDHPEKSIKEFTDLNPMTVYEFQPIKTVFQRMLKENKHMAIVLDEFGGTEGIITNEELIETLIGQDIQDETDVDGILIKKQTRDEIICDSKIPLHFLNNTFNTHIPEEEDNLAGFILSEFEDIPEVGDTITHGNMTFEIVDAEERKINTVKITKGVSEEEHAEQ</sequence>
<dbReference type="Gene3D" id="3.10.580.10">
    <property type="entry name" value="CBS-domain"/>
    <property type="match status" value="1"/>
</dbReference>
<dbReference type="SUPFAM" id="SSF56176">
    <property type="entry name" value="FAD-binding/transporter-associated domain-like"/>
    <property type="match status" value="1"/>
</dbReference>
<gene>
    <name evidence="13" type="ORF">SAMN05216216_10264</name>
</gene>
<evidence type="ECO:0000259" key="12">
    <source>
        <dbReference type="PROSITE" id="PS51846"/>
    </source>
</evidence>
<dbReference type="Pfam" id="PF00571">
    <property type="entry name" value="CBS"/>
    <property type="match status" value="2"/>
</dbReference>
<dbReference type="InterPro" id="IPR005170">
    <property type="entry name" value="Transptr-assoc_dom"/>
</dbReference>
<dbReference type="Gene3D" id="3.30.465.10">
    <property type="match status" value="1"/>
</dbReference>
<evidence type="ECO:0000256" key="8">
    <source>
        <dbReference type="PROSITE-ProRule" id="PRU00703"/>
    </source>
</evidence>
<dbReference type="Proteomes" id="UP000199008">
    <property type="component" value="Unassembled WGS sequence"/>
</dbReference>
<evidence type="ECO:0000313" key="14">
    <source>
        <dbReference type="Proteomes" id="UP000199008"/>
    </source>
</evidence>
<evidence type="ECO:0000256" key="1">
    <source>
        <dbReference type="ARBA" id="ARBA00004141"/>
    </source>
</evidence>
<dbReference type="EMBL" id="FNFY01000002">
    <property type="protein sequence ID" value="SDK32944.1"/>
    <property type="molecule type" value="Genomic_DNA"/>
</dbReference>
<dbReference type="PANTHER" id="PTHR22777">
    <property type="entry name" value="HEMOLYSIN-RELATED"/>
    <property type="match status" value="1"/>
</dbReference>
<dbReference type="Pfam" id="PF03471">
    <property type="entry name" value="CorC_HlyC"/>
    <property type="match status" value="1"/>
</dbReference>
<keyword evidence="5 9" id="KW-1133">Transmembrane helix</keyword>
<evidence type="ECO:0000256" key="7">
    <source>
        <dbReference type="ARBA" id="ARBA00023136"/>
    </source>
</evidence>
<dbReference type="PROSITE" id="PS51371">
    <property type="entry name" value="CBS"/>
    <property type="match status" value="2"/>
</dbReference>
<evidence type="ECO:0000259" key="11">
    <source>
        <dbReference type="PROSITE" id="PS51371"/>
    </source>
</evidence>
<dbReference type="InterPro" id="IPR046342">
    <property type="entry name" value="CBS_dom_sf"/>
</dbReference>
<feature type="domain" description="CBS" evidence="11">
    <location>
        <begin position="202"/>
        <end position="261"/>
    </location>
</feature>
<dbReference type="InterPro" id="IPR016169">
    <property type="entry name" value="FAD-bd_PCMH_sub2"/>
</dbReference>
<accession>A0A1G9B1G9</accession>
<proteinExistence type="inferred from homology"/>
<dbReference type="RefSeq" id="WP_092984086.1">
    <property type="nucleotide sequence ID" value="NZ_FNFY01000002.1"/>
</dbReference>
<dbReference type="Pfam" id="PF01595">
    <property type="entry name" value="CNNM"/>
    <property type="match status" value="1"/>
</dbReference>
<keyword evidence="14" id="KW-1185">Reference proteome</keyword>
<dbReference type="InterPro" id="IPR036318">
    <property type="entry name" value="FAD-bd_PCMH-like_sf"/>
</dbReference>
<dbReference type="InterPro" id="IPR000644">
    <property type="entry name" value="CBS_dom"/>
</dbReference>
<name>A0A1G9B1G9_9BACL</name>
<protein>
    <submittedName>
        <fullName evidence="13">Mg2+ and Co2+ transporter CorB, contains DUF21, CBS pair, and CorC-HlyC domains</fullName>
    </submittedName>
</protein>
<evidence type="ECO:0000256" key="6">
    <source>
        <dbReference type="ARBA" id="ARBA00023122"/>
    </source>
</evidence>
<evidence type="ECO:0000313" key="13">
    <source>
        <dbReference type="EMBL" id="SDK32944.1"/>
    </source>
</evidence>
<evidence type="ECO:0000256" key="5">
    <source>
        <dbReference type="ARBA" id="ARBA00022989"/>
    </source>
</evidence>
<keyword evidence="3 9" id="KW-0812">Transmembrane</keyword>
<keyword evidence="6 8" id="KW-0129">CBS domain</keyword>
<dbReference type="SMART" id="SM01091">
    <property type="entry name" value="CorC_HlyC"/>
    <property type="match status" value="1"/>
</dbReference>
<feature type="transmembrane region" description="Helical" evidence="10">
    <location>
        <begin position="122"/>
        <end position="142"/>
    </location>
</feature>
<organism evidence="13 14">
    <name type="scientific">Lacicoccus qingdaonensis</name>
    <dbReference type="NCBI Taxonomy" id="576118"/>
    <lineage>
        <taxon>Bacteria</taxon>
        <taxon>Bacillati</taxon>
        <taxon>Bacillota</taxon>
        <taxon>Bacilli</taxon>
        <taxon>Bacillales</taxon>
        <taxon>Salinicoccaceae</taxon>
        <taxon>Lacicoccus</taxon>
    </lineage>
</organism>
<evidence type="ECO:0000256" key="4">
    <source>
        <dbReference type="ARBA" id="ARBA00022737"/>
    </source>
</evidence>
<reference evidence="14" key="1">
    <citation type="submission" date="2016-10" db="EMBL/GenBank/DDBJ databases">
        <authorList>
            <person name="Varghese N."/>
            <person name="Submissions S."/>
        </authorList>
    </citation>
    <scope>NUCLEOTIDE SEQUENCE [LARGE SCALE GENOMIC DNA]</scope>
    <source>
        <strain evidence="14">CGMCC 1.8895</strain>
    </source>
</reference>
<dbReference type="SUPFAM" id="SSF54631">
    <property type="entry name" value="CBS-domain pair"/>
    <property type="match status" value="1"/>
</dbReference>
<evidence type="ECO:0000256" key="3">
    <source>
        <dbReference type="ARBA" id="ARBA00022692"/>
    </source>
</evidence>
<dbReference type="InterPro" id="IPR002550">
    <property type="entry name" value="CNNM"/>
</dbReference>
<dbReference type="PANTHER" id="PTHR22777:SF17">
    <property type="entry name" value="UPF0053 PROTEIN SLL0260"/>
    <property type="match status" value="1"/>
</dbReference>
<comment type="subcellular location">
    <subcellularLocation>
        <location evidence="1">Membrane</location>
        <topology evidence="1">Multi-pass membrane protein</topology>
    </subcellularLocation>
</comment>
<evidence type="ECO:0000256" key="2">
    <source>
        <dbReference type="ARBA" id="ARBA00006337"/>
    </source>
</evidence>
<feature type="domain" description="CBS" evidence="11">
    <location>
        <begin position="265"/>
        <end position="324"/>
    </location>
</feature>
<evidence type="ECO:0000256" key="10">
    <source>
        <dbReference type="SAM" id="Phobius"/>
    </source>
</evidence>
<dbReference type="CDD" id="cd04590">
    <property type="entry name" value="CBS_pair_CorC_HlyC_assoc"/>
    <property type="match status" value="1"/>
</dbReference>
<dbReference type="PROSITE" id="PS51846">
    <property type="entry name" value="CNNM"/>
    <property type="match status" value="1"/>
</dbReference>
<keyword evidence="4" id="KW-0677">Repeat</keyword>
<feature type="transmembrane region" description="Helical" evidence="10">
    <location>
        <begin position="56"/>
        <end position="76"/>
    </location>
</feature>
<comment type="similarity">
    <text evidence="2">Belongs to the UPF0053 family.</text>
</comment>
<dbReference type="AlphaFoldDB" id="A0A1G9B1G9"/>